<feature type="transmembrane region" description="Helical" evidence="1">
    <location>
        <begin position="36"/>
        <end position="56"/>
    </location>
</feature>
<dbReference type="GO" id="GO:0005886">
    <property type="term" value="C:plasma membrane"/>
    <property type="evidence" value="ECO:0007669"/>
    <property type="project" value="TreeGrafter"/>
</dbReference>
<keyword evidence="1" id="KW-1133">Transmembrane helix</keyword>
<dbReference type="InterPro" id="IPR006750">
    <property type="entry name" value="YdcZ"/>
</dbReference>
<dbReference type="PANTHER" id="PTHR34821:SF2">
    <property type="entry name" value="INNER MEMBRANE PROTEIN YDCZ"/>
    <property type="match status" value="1"/>
</dbReference>
<keyword evidence="3" id="KW-1185">Reference proteome</keyword>
<name>A0A6I2M944_9BACI</name>
<dbReference type="AlphaFoldDB" id="A0A6I2M944"/>
<dbReference type="Pfam" id="PF04657">
    <property type="entry name" value="DMT_YdcZ"/>
    <property type="match status" value="1"/>
</dbReference>
<evidence type="ECO:0000313" key="3">
    <source>
        <dbReference type="Proteomes" id="UP000441585"/>
    </source>
</evidence>
<dbReference type="Proteomes" id="UP000441585">
    <property type="component" value="Unassembled WGS sequence"/>
</dbReference>
<feature type="transmembrane region" description="Helical" evidence="1">
    <location>
        <begin position="94"/>
        <end position="116"/>
    </location>
</feature>
<reference evidence="2 3" key="1">
    <citation type="submission" date="2019-11" db="EMBL/GenBank/DDBJ databases">
        <title>Bacillus idriensis genome.</title>
        <authorList>
            <person name="Konopka E.N."/>
            <person name="Newman J.D."/>
        </authorList>
    </citation>
    <scope>NUCLEOTIDE SEQUENCE [LARGE SCALE GENOMIC DNA]</scope>
    <source>
        <strain evidence="2 3">DSM 19097</strain>
    </source>
</reference>
<keyword evidence="1" id="KW-0472">Membrane</keyword>
<sequence>MVYLIISILAGVSIVIARIINSNLADKIGLLEGTLINFVTGLMLSIIFLLFSSEAVFLSSLTLGNVPIWAYLGGVAGVIVIFLSSYLTPKVSAFYLTLFIFIGQLFTGIVIDYFTLGELSQGKILGGLLVLFGLVFNLKIDRKEEMGSA</sequence>
<dbReference type="EMBL" id="WKKF01000001">
    <property type="protein sequence ID" value="MRX53927.1"/>
    <property type="molecule type" value="Genomic_DNA"/>
</dbReference>
<feature type="transmembrane region" description="Helical" evidence="1">
    <location>
        <begin position="68"/>
        <end position="87"/>
    </location>
</feature>
<keyword evidence="1" id="KW-0812">Transmembrane</keyword>
<dbReference type="RefSeq" id="WP_154318250.1">
    <property type="nucleotide sequence ID" value="NZ_CAJGAA010000001.1"/>
</dbReference>
<feature type="transmembrane region" description="Helical" evidence="1">
    <location>
        <begin position="122"/>
        <end position="140"/>
    </location>
</feature>
<organism evidence="2 3">
    <name type="scientific">Metabacillus idriensis</name>
    <dbReference type="NCBI Taxonomy" id="324768"/>
    <lineage>
        <taxon>Bacteria</taxon>
        <taxon>Bacillati</taxon>
        <taxon>Bacillota</taxon>
        <taxon>Bacilli</taxon>
        <taxon>Bacillales</taxon>
        <taxon>Bacillaceae</taxon>
        <taxon>Metabacillus</taxon>
    </lineage>
</organism>
<evidence type="ECO:0000313" key="2">
    <source>
        <dbReference type="EMBL" id="MRX53927.1"/>
    </source>
</evidence>
<accession>A0A6I2M944</accession>
<proteinExistence type="predicted"/>
<gene>
    <name evidence="2" type="ORF">GJU41_08070</name>
</gene>
<evidence type="ECO:0000256" key="1">
    <source>
        <dbReference type="SAM" id="Phobius"/>
    </source>
</evidence>
<dbReference type="PANTHER" id="PTHR34821">
    <property type="entry name" value="INNER MEMBRANE PROTEIN YDCZ"/>
    <property type="match status" value="1"/>
</dbReference>
<comment type="caution">
    <text evidence="2">The sequence shown here is derived from an EMBL/GenBank/DDBJ whole genome shotgun (WGS) entry which is preliminary data.</text>
</comment>
<feature type="transmembrane region" description="Helical" evidence="1">
    <location>
        <begin position="6"/>
        <end position="24"/>
    </location>
</feature>
<protein>
    <submittedName>
        <fullName evidence="2">EamA-like transporter family protein</fullName>
    </submittedName>
</protein>